<keyword evidence="5" id="KW-1185">Reference proteome</keyword>
<feature type="domain" description="GH18" evidence="3">
    <location>
        <begin position="1"/>
        <end position="143"/>
    </location>
</feature>
<dbReference type="InterPro" id="IPR001223">
    <property type="entry name" value="Glyco_hydro18_cat"/>
</dbReference>
<dbReference type="AlphaFoldDB" id="A0A0B2VKQ7"/>
<dbReference type="SUPFAM" id="SSF54556">
    <property type="entry name" value="Chitinase insertion domain"/>
    <property type="match status" value="1"/>
</dbReference>
<dbReference type="PROSITE" id="PS51910">
    <property type="entry name" value="GH18_2"/>
    <property type="match status" value="1"/>
</dbReference>
<evidence type="ECO:0000259" key="3">
    <source>
        <dbReference type="PROSITE" id="PS51910"/>
    </source>
</evidence>
<evidence type="ECO:0000313" key="5">
    <source>
        <dbReference type="Proteomes" id="UP000031036"/>
    </source>
</evidence>
<evidence type="ECO:0000259" key="2">
    <source>
        <dbReference type="PROSITE" id="PS50940"/>
    </source>
</evidence>
<dbReference type="SMART" id="SM00494">
    <property type="entry name" value="ChtBD2"/>
    <property type="match status" value="1"/>
</dbReference>
<dbReference type="GO" id="GO:0006032">
    <property type="term" value="P:chitin catabolic process"/>
    <property type="evidence" value="ECO:0007669"/>
    <property type="project" value="TreeGrafter"/>
</dbReference>
<dbReference type="EMBL" id="JPKZ01001436">
    <property type="protein sequence ID" value="KHN81964.1"/>
    <property type="molecule type" value="Genomic_DNA"/>
</dbReference>
<dbReference type="PANTHER" id="PTHR11177:SF400">
    <property type="entry name" value="ENDOCHITINASE-RELATED"/>
    <property type="match status" value="1"/>
</dbReference>
<dbReference type="GO" id="GO:0005975">
    <property type="term" value="P:carbohydrate metabolic process"/>
    <property type="evidence" value="ECO:0007669"/>
    <property type="project" value="InterPro"/>
</dbReference>
<evidence type="ECO:0000313" key="4">
    <source>
        <dbReference type="EMBL" id="KHN81964.1"/>
    </source>
</evidence>
<dbReference type="SUPFAM" id="SSF51445">
    <property type="entry name" value="(Trans)glycosidases"/>
    <property type="match status" value="1"/>
</dbReference>
<protein>
    <submittedName>
        <fullName evidence="4">Putative endochitinase</fullName>
    </submittedName>
</protein>
<dbReference type="OrthoDB" id="76388at2759"/>
<accession>A0A0B2VKQ7</accession>
<dbReference type="InterPro" id="IPR002557">
    <property type="entry name" value="Chitin-bd_dom"/>
</dbReference>
<gene>
    <name evidence="4" type="primary">cht-1</name>
    <name evidence="4" type="ORF">Tcan_17486</name>
</gene>
<dbReference type="Gene3D" id="3.20.20.80">
    <property type="entry name" value="Glycosidases"/>
    <property type="match status" value="1"/>
</dbReference>
<dbReference type="InterPro" id="IPR029070">
    <property type="entry name" value="Chitinase_insertion_sf"/>
</dbReference>
<dbReference type="InterPro" id="IPR050314">
    <property type="entry name" value="Glycosyl_Hydrlase_18"/>
</dbReference>
<proteinExistence type="predicted"/>
<dbReference type="InterPro" id="IPR036508">
    <property type="entry name" value="Chitin-bd_dom_sf"/>
</dbReference>
<evidence type="ECO:0000256" key="1">
    <source>
        <dbReference type="SAM" id="MobiDB-lite"/>
    </source>
</evidence>
<feature type="domain" description="Chitin-binding type-2" evidence="2">
    <location>
        <begin position="175"/>
        <end position="229"/>
    </location>
</feature>
<reference evidence="4 5" key="1">
    <citation type="submission" date="2014-11" db="EMBL/GenBank/DDBJ databases">
        <title>Genetic blueprint of the zoonotic pathogen Toxocara canis.</title>
        <authorList>
            <person name="Zhu X.-Q."/>
            <person name="Korhonen P.K."/>
            <person name="Cai H."/>
            <person name="Young N.D."/>
            <person name="Nejsum P."/>
            <person name="von Samson-Himmelstjerna G."/>
            <person name="Boag P.R."/>
            <person name="Tan P."/>
            <person name="Li Q."/>
            <person name="Min J."/>
            <person name="Yang Y."/>
            <person name="Wang X."/>
            <person name="Fang X."/>
            <person name="Hall R.S."/>
            <person name="Hofmann A."/>
            <person name="Sternberg P.W."/>
            <person name="Jex A.R."/>
            <person name="Gasser R.B."/>
        </authorList>
    </citation>
    <scope>NUCLEOTIDE SEQUENCE [LARGE SCALE GENOMIC DNA]</scope>
    <source>
        <strain evidence="4">PN_DK_2014</strain>
    </source>
</reference>
<dbReference type="Pfam" id="PF00704">
    <property type="entry name" value="Glyco_hydro_18"/>
    <property type="match status" value="1"/>
</dbReference>
<dbReference type="Gene3D" id="2.170.140.10">
    <property type="entry name" value="Chitin binding domain"/>
    <property type="match status" value="1"/>
</dbReference>
<dbReference type="SUPFAM" id="SSF57625">
    <property type="entry name" value="Invertebrate chitin-binding proteins"/>
    <property type="match status" value="1"/>
</dbReference>
<dbReference type="GO" id="GO:0005576">
    <property type="term" value="C:extracellular region"/>
    <property type="evidence" value="ECO:0007669"/>
    <property type="project" value="InterPro"/>
</dbReference>
<sequence length="229" mass="24579">MSYDFHGAWEDVTGINSPLYARSGEVGDQRTLNTDWAADYWASNGMPRSKIIVGIAAYGRGWTLTNPSDNGIGARGSGASKATQFVQTAGTAAYYEMQYIKSKGFGGAFVWTLDFDDFNGQCSNGGGVLYPLISLFAKELGGNVVPPPPQTKPPITERPGRTPKMTPKTTANPEGFKCPSDGFFPDPTACDRFYQCVSGIAYPFTCPSGTIFDPKSGVCTFPDPAICKM</sequence>
<organism evidence="4 5">
    <name type="scientific">Toxocara canis</name>
    <name type="common">Canine roundworm</name>
    <dbReference type="NCBI Taxonomy" id="6265"/>
    <lineage>
        <taxon>Eukaryota</taxon>
        <taxon>Metazoa</taxon>
        <taxon>Ecdysozoa</taxon>
        <taxon>Nematoda</taxon>
        <taxon>Chromadorea</taxon>
        <taxon>Rhabditida</taxon>
        <taxon>Spirurina</taxon>
        <taxon>Ascaridomorpha</taxon>
        <taxon>Ascaridoidea</taxon>
        <taxon>Toxocaridae</taxon>
        <taxon>Toxocara</taxon>
    </lineage>
</organism>
<feature type="region of interest" description="Disordered" evidence="1">
    <location>
        <begin position="144"/>
        <end position="172"/>
    </location>
</feature>
<dbReference type="PROSITE" id="PS50940">
    <property type="entry name" value="CHIT_BIND_II"/>
    <property type="match status" value="1"/>
</dbReference>
<dbReference type="Proteomes" id="UP000031036">
    <property type="component" value="Unassembled WGS sequence"/>
</dbReference>
<dbReference type="GO" id="GO:0008061">
    <property type="term" value="F:chitin binding"/>
    <property type="evidence" value="ECO:0007669"/>
    <property type="project" value="InterPro"/>
</dbReference>
<dbReference type="Pfam" id="PF01607">
    <property type="entry name" value="CBM_14"/>
    <property type="match status" value="1"/>
</dbReference>
<dbReference type="OMA" id="FCEGHAD"/>
<comment type="caution">
    <text evidence="4">The sequence shown here is derived from an EMBL/GenBank/DDBJ whole genome shotgun (WGS) entry which is preliminary data.</text>
</comment>
<name>A0A0B2VKQ7_TOXCA</name>
<dbReference type="STRING" id="6265.A0A0B2VKQ7"/>
<dbReference type="GO" id="GO:0004568">
    <property type="term" value="F:chitinase activity"/>
    <property type="evidence" value="ECO:0007669"/>
    <property type="project" value="TreeGrafter"/>
</dbReference>
<dbReference type="InterPro" id="IPR017853">
    <property type="entry name" value="GH"/>
</dbReference>
<dbReference type="PANTHER" id="PTHR11177">
    <property type="entry name" value="CHITINASE"/>
    <property type="match status" value="1"/>
</dbReference>